<dbReference type="InterPro" id="IPR005064">
    <property type="entry name" value="BUG"/>
</dbReference>
<keyword evidence="4" id="KW-1185">Reference proteome</keyword>
<sequence length="330" mass="34601">MANNPSRRTVAAALLAGLCGLLSATAAAQNWPARPITLLVGFPAGGTTDVVARVIGNELARRLGQPVVIENRAGAVGTIAVSALQAAAPDGHTLMMLVVPTVNFFHFYGKKFDYQKDVEPVAEIYDQYNVLVVNPAVAEFADVHTLPQLIAKAKANSTGINYASSGVGSLGHLTMERIAGATGIRWQHVSYKGAAPAMTDLLGGQIGVMYADSQTALPHIRSGKLRAIAVSSEGRQADLPQVPTMAEQGVSGVVAVPWGGLVAPARTPPAIVDRVSSEIRAILETPEVRDKLRQAGVVPAYKPAADFGRFMAAESAAWGKVIAERGIKPE</sequence>
<accession>A0A147GRB7</accession>
<feature type="chain" id="PRO_5007546849" description="Tripartite-type tricarboxylate transporter receptor subunit TctC" evidence="2">
    <location>
        <begin position="29"/>
        <end position="330"/>
    </location>
</feature>
<dbReference type="CDD" id="cd07012">
    <property type="entry name" value="PBP2_Bug_TTT"/>
    <property type="match status" value="1"/>
</dbReference>
<reference evidence="3 4" key="1">
    <citation type="journal article" date="2016" name="Front. Microbiol.">
        <title>Genomic Resource of Rice Seed Associated Bacteria.</title>
        <authorList>
            <person name="Midha S."/>
            <person name="Bansal K."/>
            <person name="Sharma S."/>
            <person name="Kumar N."/>
            <person name="Patil P.P."/>
            <person name="Chaudhry V."/>
            <person name="Patil P.B."/>
        </authorList>
    </citation>
    <scope>NUCLEOTIDE SEQUENCE [LARGE SCALE GENOMIC DNA]</scope>
    <source>
        <strain evidence="3 4">NS331</strain>
    </source>
</reference>
<dbReference type="Proteomes" id="UP000072741">
    <property type="component" value="Unassembled WGS sequence"/>
</dbReference>
<evidence type="ECO:0000256" key="2">
    <source>
        <dbReference type="SAM" id="SignalP"/>
    </source>
</evidence>
<comment type="caution">
    <text evidence="3">The sequence shown here is derived from an EMBL/GenBank/DDBJ whole genome shotgun (WGS) entry which is preliminary data.</text>
</comment>
<dbReference type="OrthoDB" id="5171643at2"/>
<dbReference type="Pfam" id="PF03401">
    <property type="entry name" value="TctC"/>
    <property type="match status" value="1"/>
</dbReference>
<evidence type="ECO:0000256" key="1">
    <source>
        <dbReference type="ARBA" id="ARBA00006987"/>
    </source>
</evidence>
<organism evidence="3 4">
    <name type="scientific">Pseudacidovorax intermedius</name>
    <dbReference type="NCBI Taxonomy" id="433924"/>
    <lineage>
        <taxon>Bacteria</taxon>
        <taxon>Pseudomonadati</taxon>
        <taxon>Pseudomonadota</taxon>
        <taxon>Betaproteobacteria</taxon>
        <taxon>Burkholderiales</taxon>
        <taxon>Comamonadaceae</taxon>
        <taxon>Pseudacidovorax</taxon>
    </lineage>
</organism>
<proteinExistence type="inferred from homology"/>
<keyword evidence="2" id="KW-0732">Signal</keyword>
<comment type="similarity">
    <text evidence="1">Belongs to the UPF0065 (bug) family.</text>
</comment>
<dbReference type="Gene3D" id="3.40.190.10">
    <property type="entry name" value="Periplasmic binding protein-like II"/>
    <property type="match status" value="1"/>
</dbReference>
<dbReference type="EMBL" id="LDSL01000096">
    <property type="protein sequence ID" value="KTT18935.1"/>
    <property type="molecule type" value="Genomic_DNA"/>
</dbReference>
<dbReference type="InterPro" id="IPR042100">
    <property type="entry name" value="Bug_dom1"/>
</dbReference>
<dbReference type="PANTHER" id="PTHR42928:SF5">
    <property type="entry name" value="BLR1237 PROTEIN"/>
    <property type="match status" value="1"/>
</dbReference>
<gene>
    <name evidence="3" type="ORF">NS331_15100</name>
</gene>
<evidence type="ECO:0000313" key="3">
    <source>
        <dbReference type="EMBL" id="KTT18935.1"/>
    </source>
</evidence>
<evidence type="ECO:0008006" key="5">
    <source>
        <dbReference type="Google" id="ProtNLM"/>
    </source>
</evidence>
<dbReference type="AlphaFoldDB" id="A0A147GRB7"/>
<feature type="signal peptide" evidence="2">
    <location>
        <begin position="1"/>
        <end position="28"/>
    </location>
</feature>
<protein>
    <recommendedName>
        <fullName evidence="5">Tripartite-type tricarboxylate transporter receptor subunit TctC</fullName>
    </recommendedName>
</protein>
<dbReference type="PIRSF" id="PIRSF017082">
    <property type="entry name" value="YflP"/>
    <property type="match status" value="1"/>
</dbReference>
<dbReference type="PATRIC" id="fig|433924.3.peg.5191"/>
<dbReference type="PANTHER" id="PTHR42928">
    <property type="entry name" value="TRICARBOXYLATE-BINDING PROTEIN"/>
    <property type="match status" value="1"/>
</dbReference>
<evidence type="ECO:0000313" key="4">
    <source>
        <dbReference type="Proteomes" id="UP000072741"/>
    </source>
</evidence>
<dbReference type="Gene3D" id="3.40.190.150">
    <property type="entry name" value="Bordetella uptake gene, domain 1"/>
    <property type="match status" value="1"/>
</dbReference>
<dbReference type="RefSeq" id="WP_058642792.1">
    <property type="nucleotide sequence ID" value="NZ_LDSL01000096.1"/>
</dbReference>
<name>A0A147GRB7_9BURK</name>
<dbReference type="SUPFAM" id="SSF53850">
    <property type="entry name" value="Periplasmic binding protein-like II"/>
    <property type="match status" value="1"/>
</dbReference>